<accession>A0A7W7AKH7</accession>
<sequence length="191" mass="19556">MAENDLKPATGSDLDTPPATTSFTPAEPLKTSGVDFTPEDATISTRPELTDGTTATGSGKATDVKQTIRDGAGKLQAQASDKLRAYADDGKAKAGNALGQLSQLLTDAAGQVDEKLGEQYGQYARSAAGQVQGFADTVKDKDIEELLEDARRFVRASPAAAIGVAAALGFAVARLVQAGVEPAATDTTGQA</sequence>
<evidence type="ECO:0000313" key="3">
    <source>
        <dbReference type="Proteomes" id="UP000574769"/>
    </source>
</evidence>
<dbReference type="Proteomes" id="UP000574769">
    <property type="component" value="Unassembled WGS sequence"/>
</dbReference>
<dbReference type="AlphaFoldDB" id="A0A7W7AKH7"/>
<organism evidence="2 3">
    <name type="scientific">Sphingomonas abaci</name>
    <dbReference type="NCBI Taxonomy" id="237611"/>
    <lineage>
        <taxon>Bacteria</taxon>
        <taxon>Pseudomonadati</taxon>
        <taxon>Pseudomonadota</taxon>
        <taxon>Alphaproteobacteria</taxon>
        <taxon>Sphingomonadales</taxon>
        <taxon>Sphingomonadaceae</taxon>
        <taxon>Sphingomonas</taxon>
    </lineage>
</organism>
<reference evidence="2 3" key="1">
    <citation type="submission" date="2020-08" db="EMBL/GenBank/DDBJ databases">
        <title>Genomic Encyclopedia of Type Strains, Phase IV (KMG-IV): sequencing the most valuable type-strain genomes for metagenomic binning, comparative biology and taxonomic classification.</title>
        <authorList>
            <person name="Goeker M."/>
        </authorList>
    </citation>
    <scope>NUCLEOTIDE SEQUENCE [LARGE SCALE GENOMIC DNA]</scope>
    <source>
        <strain evidence="2 3">DSM 15867</strain>
    </source>
</reference>
<evidence type="ECO:0000313" key="2">
    <source>
        <dbReference type="EMBL" id="MBB4617727.1"/>
    </source>
</evidence>
<gene>
    <name evidence="2" type="ORF">GGQ96_001855</name>
</gene>
<feature type="region of interest" description="Disordered" evidence="1">
    <location>
        <begin position="1"/>
        <end position="65"/>
    </location>
</feature>
<keyword evidence="3" id="KW-1185">Reference proteome</keyword>
<dbReference type="Gene3D" id="1.20.120.20">
    <property type="entry name" value="Apolipoprotein"/>
    <property type="match status" value="1"/>
</dbReference>
<proteinExistence type="predicted"/>
<comment type="caution">
    <text evidence="2">The sequence shown here is derived from an EMBL/GenBank/DDBJ whole genome shotgun (WGS) entry which is preliminary data.</text>
</comment>
<evidence type="ECO:0000256" key="1">
    <source>
        <dbReference type="SAM" id="MobiDB-lite"/>
    </source>
</evidence>
<dbReference type="EMBL" id="JACHNY010000003">
    <property type="protein sequence ID" value="MBB4617727.1"/>
    <property type="molecule type" value="Genomic_DNA"/>
</dbReference>
<feature type="compositionally biased region" description="Polar residues" evidence="1">
    <location>
        <begin position="42"/>
        <end position="59"/>
    </location>
</feature>
<name>A0A7W7AKH7_9SPHN</name>
<dbReference type="RefSeq" id="WP_184113846.1">
    <property type="nucleotide sequence ID" value="NZ_JACHNY010000003.1"/>
</dbReference>
<protein>
    <submittedName>
        <fullName evidence="2">ElaB/YqjD/DUF883 family membrane-anchored ribosome-binding protein</fullName>
    </submittedName>
</protein>